<feature type="domain" description="Malonyl-CoA:ACP transacylase (MAT)" evidence="5">
    <location>
        <begin position="7"/>
        <end position="321"/>
    </location>
</feature>
<dbReference type="Proteomes" id="UP000250069">
    <property type="component" value="Chromosome"/>
</dbReference>
<evidence type="ECO:0000256" key="2">
    <source>
        <dbReference type="ARBA" id="ARBA00022679"/>
    </source>
</evidence>
<dbReference type="SUPFAM" id="SSF52151">
    <property type="entry name" value="FabD/lysophospholipase-like"/>
    <property type="match status" value="1"/>
</dbReference>
<dbReference type="InterPro" id="IPR050858">
    <property type="entry name" value="Mal-CoA-ACP_Trans/PKS_FabD"/>
</dbReference>
<keyword evidence="3 6" id="KW-0012">Acyltransferase</keyword>
<dbReference type="NCBIfam" id="TIGR00128">
    <property type="entry name" value="fabD"/>
    <property type="match status" value="1"/>
</dbReference>
<name>A0ABC8D037_BACVE</name>
<gene>
    <name evidence="6" type="primary">fabD</name>
    <name evidence="6" type="ORF">BVDSYZ_01250</name>
</gene>
<dbReference type="GO" id="GO:0004314">
    <property type="term" value="F:[acyl-carrier-protein] S-malonyltransferase activity"/>
    <property type="evidence" value="ECO:0007669"/>
    <property type="project" value="UniProtKB-EC"/>
</dbReference>
<dbReference type="Gene3D" id="3.30.70.250">
    <property type="entry name" value="Malonyl-CoA ACP transacylase, ACP-binding"/>
    <property type="match status" value="1"/>
</dbReference>
<dbReference type="EMBL" id="CP030150">
    <property type="protein sequence ID" value="AWX70739.1"/>
    <property type="molecule type" value="Genomic_DNA"/>
</dbReference>
<evidence type="ECO:0000256" key="3">
    <source>
        <dbReference type="ARBA" id="ARBA00023315"/>
    </source>
</evidence>
<accession>A0ABC8D037</accession>
<dbReference type="PANTHER" id="PTHR42681:SF1">
    <property type="entry name" value="MALONYL-COA-ACYL CARRIER PROTEIN TRANSACYLASE, MITOCHONDRIAL"/>
    <property type="match status" value="1"/>
</dbReference>
<proteinExistence type="predicted"/>
<dbReference type="InterPro" id="IPR016035">
    <property type="entry name" value="Acyl_Trfase/lysoPLipase"/>
</dbReference>
<dbReference type="InterPro" id="IPR016036">
    <property type="entry name" value="Malonyl_transacylase_ACP-bd"/>
</dbReference>
<dbReference type="AlphaFoldDB" id="A0ABC8D037"/>
<sequence>MSKIGFLFSGQGSQYAGMGKRLCDNFIIAKKTFDEASDALGFDLKKLCIDGSAAELSQTENTQPAILATSIAQFRIYMEEVGKEPEYIAGHSLGEYSALVCSDVLDFQDAVKLVRARGLLMKEAAAQGTGAMAVIRNLDERIAEEECESLSSRGKTIAVSNYNGYKDVVVSGEAAAVEELSETLKARGADIFKLNVSAAFHSPIMGFAAEKFSHELKKYDLRTPKYKVLSNVTALPYSDKQQMADILGTQIVKPVNWMGIMKYLEANHTDTVIEFGPKSVLRNLVRNNIADIKSYSYDKEEDVKIIKETLLNESVSLQAGFSIISRSLGIAVATKNYNWNNEEYAKGVIEPYEKVAAIQAELETSGRQPSREQMHMAVEMLKSVFRTKKTPIDEQKKRFNQLFSETNTKKHFEDFEV</sequence>
<dbReference type="EC" id="2.3.1.39" evidence="1"/>
<dbReference type="RefSeq" id="WP_033575111.1">
    <property type="nucleotide sequence ID" value="NZ_CANMRO010000007.1"/>
</dbReference>
<dbReference type="SUPFAM" id="SSF55048">
    <property type="entry name" value="Probable ACP-binding domain of malonyl-CoA ACP transacylase"/>
    <property type="match status" value="1"/>
</dbReference>
<comment type="catalytic activity">
    <reaction evidence="4">
        <text>holo-[ACP] + malonyl-CoA = malonyl-[ACP] + CoA</text>
        <dbReference type="Rhea" id="RHEA:41792"/>
        <dbReference type="Rhea" id="RHEA-COMP:9623"/>
        <dbReference type="Rhea" id="RHEA-COMP:9685"/>
        <dbReference type="ChEBI" id="CHEBI:57287"/>
        <dbReference type="ChEBI" id="CHEBI:57384"/>
        <dbReference type="ChEBI" id="CHEBI:64479"/>
        <dbReference type="ChEBI" id="CHEBI:78449"/>
        <dbReference type="EC" id="2.3.1.39"/>
    </reaction>
</comment>
<organism evidence="6 7">
    <name type="scientific">Bacillus velezensis</name>
    <dbReference type="NCBI Taxonomy" id="492670"/>
    <lineage>
        <taxon>Bacteria</taxon>
        <taxon>Bacillati</taxon>
        <taxon>Bacillota</taxon>
        <taxon>Bacilli</taxon>
        <taxon>Bacillales</taxon>
        <taxon>Bacillaceae</taxon>
        <taxon>Bacillus</taxon>
        <taxon>Bacillus amyloliquefaciens group</taxon>
    </lineage>
</organism>
<evidence type="ECO:0000313" key="6">
    <source>
        <dbReference type="EMBL" id="AWX70739.1"/>
    </source>
</evidence>
<dbReference type="SMART" id="SM00827">
    <property type="entry name" value="PKS_AT"/>
    <property type="match status" value="1"/>
</dbReference>
<protein>
    <recommendedName>
        <fullName evidence="1">[acyl-carrier-protein] S-malonyltransferase</fullName>
        <ecNumber evidence="1">2.3.1.39</ecNumber>
    </recommendedName>
</protein>
<evidence type="ECO:0000259" key="5">
    <source>
        <dbReference type="SMART" id="SM00827"/>
    </source>
</evidence>
<dbReference type="Gene3D" id="3.40.366.10">
    <property type="entry name" value="Malonyl-Coenzyme A Acyl Carrier Protein, domain 2"/>
    <property type="match status" value="1"/>
</dbReference>
<dbReference type="PANTHER" id="PTHR42681">
    <property type="entry name" value="MALONYL-COA-ACYL CARRIER PROTEIN TRANSACYLASE, MITOCHONDRIAL"/>
    <property type="match status" value="1"/>
</dbReference>
<dbReference type="InterPro" id="IPR014043">
    <property type="entry name" value="Acyl_transferase_dom"/>
</dbReference>
<reference evidence="6 7" key="1">
    <citation type="submission" date="2018-06" db="EMBL/GenBank/DDBJ databases">
        <title>Complete Genome Sequence of Bacillus velezensis DSYZ, a Plant Growth-Promoting Rhizobacterium with Antifungal Activity.</title>
        <authorList>
            <person name="Du B."/>
            <person name="Ding Y."/>
            <person name="Liu K."/>
            <person name="Yao L."/>
            <person name="Wang C."/>
            <person name="Li H."/>
            <person name="Liu H."/>
        </authorList>
    </citation>
    <scope>NUCLEOTIDE SEQUENCE [LARGE SCALE GENOMIC DNA]</scope>
    <source>
        <strain evidence="6 7">DSYZ</strain>
    </source>
</reference>
<evidence type="ECO:0000256" key="4">
    <source>
        <dbReference type="ARBA" id="ARBA00048462"/>
    </source>
</evidence>
<dbReference type="Pfam" id="PF00698">
    <property type="entry name" value="Acyl_transf_1"/>
    <property type="match status" value="1"/>
</dbReference>
<dbReference type="InterPro" id="IPR004410">
    <property type="entry name" value="Malonyl_CoA-ACP_transAc_FabD"/>
</dbReference>
<evidence type="ECO:0000313" key="7">
    <source>
        <dbReference type="Proteomes" id="UP000250069"/>
    </source>
</evidence>
<keyword evidence="2 6" id="KW-0808">Transferase</keyword>
<dbReference type="InterPro" id="IPR001227">
    <property type="entry name" value="Ac_transferase_dom_sf"/>
</dbReference>
<evidence type="ECO:0000256" key="1">
    <source>
        <dbReference type="ARBA" id="ARBA00013258"/>
    </source>
</evidence>